<feature type="region of interest" description="Disordered" evidence="1">
    <location>
        <begin position="567"/>
        <end position="638"/>
    </location>
</feature>
<proteinExistence type="predicted"/>
<evidence type="ECO:0000313" key="2">
    <source>
        <dbReference type="EMBL" id="KAK3170050.1"/>
    </source>
</evidence>
<feature type="region of interest" description="Disordered" evidence="1">
    <location>
        <begin position="706"/>
        <end position="738"/>
    </location>
</feature>
<dbReference type="AlphaFoldDB" id="A0AAE0DI14"/>
<reference evidence="2" key="1">
    <citation type="submission" date="2022-11" db="EMBL/GenBank/DDBJ databases">
        <title>Chromosomal genome sequence assembly and mating type (MAT) locus characterization of the leprose asexual lichenized fungus Lepraria neglecta (Nyl.) Erichsen.</title>
        <authorList>
            <person name="Allen J.L."/>
            <person name="Pfeffer B."/>
        </authorList>
    </citation>
    <scope>NUCLEOTIDE SEQUENCE</scope>
    <source>
        <strain evidence="2">Allen 5258</strain>
    </source>
</reference>
<comment type="caution">
    <text evidence="2">The sequence shown here is derived from an EMBL/GenBank/DDBJ whole genome shotgun (WGS) entry which is preliminary data.</text>
</comment>
<feature type="compositionally biased region" description="Polar residues" evidence="1">
    <location>
        <begin position="583"/>
        <end position="638"/>
    </location>
</feature>
<sequence>MQTKSSKLRRAVTFFKYLGVKTGPKSNRPVSLGTHIAGCFEMPDEWSKSYGTSEMDDTADVFRKPVELASRSYQEMEASLPERHELQGQNVYTNSTFHSNEYNISRMQKAPHRKPVPAPSPNSVKSAAMPFDAPHTMHEDKQRNQVLVSPISPNSPSFPFSPVSPIDESSSYHSIPATTAAVSRHTPGMLNPTCEPFISMQFLRCVSESYLPQLPAYDPNNIASDTPVVATHLQVQELREVVHVLNIEWIRRLSSATHLNLPLPVYYVPSLFETGIVALKKCFENKLPQNLGEVYALIHVACAITYTMHGNDASYDWSGFFQDMLQWQHAILNQTDKLLLVTAINLLWSPEGAPIDFAYENMRDEPYGTNTLETVTPLSFALHAGFQTPFVLNTTQPMEAPYSRQSSESMRLLSMLKNGNTIRDSARFLIGLEYAGIIERTIQLPNDLSWYPQNCRTNIQRMLDVIIKPLQQWSGIETLHDCIKDTEAQMCNGMLRCAREVEVSLVSNGRVSSRQIYERYLEAVTFLCDNYMPKSGTAWREPIYVADLNKVLIISLELDNRRQRASQIAGQLPRSPAPALAHTNRSYSSPNTSFGTPDQTFVSPSPSTRLSKTPAYDSQSAASHSNVSHNGPSEISLSPCQNDIAYRALRRSFVKHAVRIPPITVLVTSANVAYDSDRLTAQNLQPQGNPPRSQLEQWRMQNGTHEQLAVGQKPSRLSEAQRKAQLDELQRRTEGSPS</sequence>
<keyword evidence="3" id="KW-1185">Reference proteome</keyword>
<accession>A0AAE0DI14</accession>
<gene>
    <name evidence="2" type="ORF">OEA41_009435</name>
</gene>
<protein>
    <submittedName>
        <fullName evidence="2">Uncharacterized protein</fullName>
    </submittedName>
</protein>
<evidence type="ECO:0000313" key="3">
    <source>
        <dbReference type="Proteomes" id="UP001276659"/>
    </source>
</evidence>
<feature type="compositionally biased region" description="Basic and acidic residues" evidence="1">
    <location>
        <begin position="719"/>
        <end position="738"/>
    </location>
</feature>
<name>A0AAE0DI14_9LECA</name>
<evidence type="ECO:0000256" key="1">
    <source>
        <dbReference type="SAM" id="MobiDB-lite"/>
    </source>
</evidence>
<dbReference type="Proteomes" id="UP001276659">
    <property type="component" value="Unassembled WGS sequence"/>
</dbReference>
<dbReference type="EMBL" id="JASNWA010000009">
    <property type="protein sequence ID" value="KAK3170050.1"/>
    <property type="molecule type" value="Genomic_DNA"/>
</dbReference>
<organism evidence="2 3">
    <name type="scientific">Lepraria neglecta</name>
    <dbReference type="NCBI Taxonomy" id="209136"/>
    <lineage>
        <taxon>Eukaryota</taxon>
        <taxon>Fungi</taxon>
        <taxon>Dikarya</taxon>
        <taxon>Ascomycota</taxon>
        <taxon>Pezizomycotina</taxon>
        <taxon>Lecanoromycetes</taxon>
        <taxon>OSLEUM clade</taxon>
        <taxon>Lecanoromycetidae</taxon>
        <taxon>Lecanorales</taxon>
        <taxon>Lecanorineae</taxon>
        <taxon>Stereocaulaceae</taxon>
        <taxon>Lepraria</taxon>
    </lineage>
</organism>